<protein>
    <submittedName>
        <fullName evidence="1">Uncharacterized protein</fullName>
    </submittedName>
</protein>
<dbReference type="EMBL" id="JAKIXB020000012">
    <property type="protein sequence ID" value="KAL1603205.1"/>
    <property type="molecule type" value="Genomic_DNA"/>
</dbReference>
<gene>
    <name evidence="1" type="ORF">SLS59_004300</name>
</gene>
<accession>A0ABR3RFI1</accession>
<evidence type="ECO:0000313" key="2">
    <source>
        <dbReference type="Proteomes" id="UP001521222"/>
    </source>
</evidence>
<reference evidence="1 2" key="1">
    <citation type="submission" date="2024-02" db="EMBL/GenBank/DDBJ databases">
        <title>De novo assembly and annotation of 12 fungi associated with fruit tree decline syndrome in Ontario, Canada.</title>
        <authorList>
            <person name="Sulman M."/>
            <person name="Ellouze W."/>
            <person name="Ilyukhin E."/>
        </authorList>
    </citation>
    <scope>NUCLEOTIDE SEQUENCE [LARGE SCALE GENOMIC DNA]</scope>
    <source>
        <strain evidence="1 2">M97-236</strain>
    </source>
</reference>
<evidence type="ECO:0000313" key="1">
    <source>
        <dbReference type="EMBL" id="KAL1603205.1"/>
    </source>
</evidence>
<keyword evidence="2" id="KW-1185">Reference proteome</keyword>
<name>A0ABR3RFI1_9PLEO</name>
<proteinExistence type="predicted"/>
<comment type="caution">
    <text evidence="1">The sequence shown here is derived from an EMBL/GenBank/DDBJ whole genome shotgun (WGS) entry which is preliminary data.</text>
</comment>
<organism evidence="1 2">
    <name type="scientific">Nothophoma quercina</name>
    <dbReference type="NCBI Taxonomy" id="749835"/>
    <lineage>
        <taxon>Eukaryota</taxon>
        <taxon>Fungi</taxon>
        <taxon>Dikarya</taxon>
        <taxon>Ascomycota</taxon>
        <taxon>Pezizomycotina</taxon>
        <taxon>Dothideomycetes</taxon>
        <taxon>Pleosporomycetidae</taxon>
        <taxon>Pleosporales</taxon>
        <taxon>Pleosporineae</taxon>
        <taxon>Didymellaceae</taxon>
        <taxon>Nothophoma</taxon>
    </lineage>
</organism>
<dbReference type="Proteomes" id="UP001521222">
    <property type="component" value="Unassembled WGS sequence"/>
</dbReference>
<sequence>MKTPTDKAMDDLRESMVQMRHDAVEEIKKGLRDCIDEVSTEIFEKYIIYDIQTGQEVELEGTDLMEMISDSEWYQHKIIELLKRNEDDALEQMTWIAESEDAPQGCAPDKRFISDPFDRPVPASCLPVGREQYITGIEGLGHPLLAQEDFLRKAHAYLQTIPKVTDELTAAQEAQAIAKVKHMLGVRWLYEARRAQHIYKLLMNGRGQGEKIERRM</sequence>